<feature type="region of interest" description="Disordered" evidence="1">
    <location>
        <begin position="53"/>
        <end position="80"/>
    </location>
</feature>
<dbReference type="AlphaFoldDB" id="A0ABD2N2Q1"/>
<name>A0ABD2N2Q1_9CUCU</name>
<proteinExistence type="predicted"/>
<evidence type="ECO:0000313" key="2">
    <source>
        <dbReference type="EMBL" id="KAL3272986.1"/>
    </source>
</evidence>
<organism evidence="2 3">
    <name type="scientific">Cryptolaemus montrouzieri</name>
    <dbReference type="NCBI Taxonomy" id="559131"/>
    <lineage>
        <taxon>Eukaryota</taxon>
        <taxon>Metazoa</taxon>
        <taxon>Ecdysozoa</taxon>
        <taxon>Arthropoda</taxon>
        <taxon>Hexapoda</taxon>
        <taxon>Insecta</taxon>
        <taxon>Pterygota</taxon>
        <taxon>Neoptera</taxon>
        <taxon>Endopterygota</taxon>
        <taxon>Coleoptera</taxon>
        <taxon>Polyphaga</taxon>
        <taxon>Cucujiformia</taxon>
        <taxon>Coccinelloidea</taxon>
        <taxon>Coccinellidae</taxon>
        <taxon>Scymninae</taxon>
        <taxon>Scymnini</taxon>
        <taxon>Cryptolaemus</taxon>
    </lineage>
</organism>
<evidence type="ECO:0000256" key="1">
    <source>
        <dbReference type="SAM" id="MobiDB-lite"/>
    </source>
</evidence>
<dbReference type="EMBL" id="JABFTP020000062">
    <property type="protein sequence ID" value="KAL3272986.1"/>
    <property type="molecule type" value="Genomic_DNA"/>
</dbReference>
<evidence type="ECO:0000313" key="3">
    <source>
        <dbReference type="Proteomes" id="UP001516400"/>
    </source>
</evidence>
<keyword evidence="3" id="KW-1185">Reference proteome</keyword>
<feature type="compositionally biased region" description="Acidic residues" evidence="1">
    <location>
        <begin position="60"/>
        <end position="72"/>
    </location>
</feature>
<gene>
    <name evidence="2" type="ORF">HHI36_014443</name>
</gene>
<protein>
    <submittedName>
        <fullName evidence="2">Uncharacterized protein</fullName>
    </submittedName>
</protein>
<accession>A0ABD2N2Q1</accession>
<comment type="caution">
    <text evidence="2">The sequence shown here is derived from an EMBL/GenBank/DDBJ whole genome shotgun (WGS) entry which is preliminary data.</text>
</comment>
<reference evidence="2 3" key="1">
    <citation type="journal article" date="2021" name="BMC Biol.">
        <title>Horizontally acquired antibacterial genes associated with adaptive radiation of ladybird beetles.</title>
        <authorList>
            <person name="Li H.S."/>
            <person name="Tang X.F."/>
            <person name="Huang Y.H."/>
            <person name="Xu Z.Y."/>
            <person name="Chen M.L."/>
            <person name="Du X.Y."/>
            <person name="Qiu B.Y."/>
            <person name="Chen P.T."/>
            <person name="Zhang W."/>
            <person name="Slipinski A."/>
            <person name="Escalona H.E."/>
            <person name="Waterhouse R.M."/>
            <person name="Zwick A."/>
            <person name="Pang H."/>
        </authorList>
    </citation>
    <scope>NUCLEOTIDE SEQUENCE [LARGE SCALE GENOMIC DNA]</scope>
    <source>
        <strain evidence="2">SYSU2018</strain>
    </source>
</reference>
<sequence length="80" mass="8930">MSKDAVTKYFELLADVLTQNNLHDKARSISYMNETGLNLNTSHFSASVQKGSEIVPSMSSDEDTEQVEDYENECAGHLED</sequence>
<dbReference type="Proteomes" id="UP001516400">
    <property type="component" value="Unassembled WGS sequence"/>
</dbReference>